<dbReference type="HOGENOM" id="CLU_009273_0_1_9"/>
<dbReference type="OrthoDB" id="9763993at2"/>
<dbReference type="PROSITE" id="PS01305">
    <property type="entry name" value="MOAA_NIFB_PQQE"/>
    <property type="match status" value="1"/>
</dbReference>
<comment type="similarity">
    <text evidence="12">Belongs to the radical SAM superfamily. MoaA family.</text>
</comment>
<dbReference type="GO" id="GO:0005525">
    <property type="term" value="F:GTP binding"/>
    <property type="evidence" value="ECO:0007669"/>
    <property type="project" value="UniProtKB-UniRule"/>
</dbReference>
<evidence type="ECO:0000256" key="8">
    <source>
        <dbReference type="ARBA" id="ARBA00023134"/>
    </source>
</evidence>
<dbReference type="Gene3D" id="3.20.20.70">
    <property type="entry name" value="Aldolase class I"/>
    <property type="match status" value="1"/>
</dbReference>
<comment type="pathway">
    <text evidence="12">Cofactor biosynthesis; molybdopterin biosynthesis.</text>
</comment>
<proteinExistence type="inferred from homology"/>
<accession>A0A0D1AL52</accession>
<evidence type="ECO:0000256" key="10">
    <source>
        <dbReference type="ARBA" id="ARBA00023239"/>
    </source>
</evidence>
<dbReference type="Pfam" id="PF06463">
    <property type="entry name" value="Mob_synth_C"/>
    <property type="match status" value="1"/>
</dbReference>
<evidence type="ECO:0000256" key="5">
    <source>
        <dbReference type="ARBA" id="ARBA00022741"/>
    </source>
</evidence>
<feature type="binding site" evidence="12">
    <location>
        <position position="63"/>
    </location>
    <ligand>
        <name>GTP</name>
        <dbReference type="ChEBI" id="CHEBI:37565"/>
    </ligand>
</feature>
<keyword evidence="4 12" id="KW-0479">Metal-binding</keyword>
<comment type="cofactor">
    <cofactor evidence="12">
        <name>[4Fe-4S] cluster</name>
        <dbReference type="ChEBI" id="CHEBI:49883"/>
    </cofactor>
    <text evidence="12">Binds 2 [4Fe-4S] clusters. Binds 1 [4Fe-4S] cluster coordinated with 3 cysteines and an exchangeable S-adenosyl-L-methionine and 1 [4Fe-4S] cluster coordinated with 3 cysteines and the GTP-derived substrate.</text>
</comment>
<dbReference type="NCBIfam" id="TIGR02666">
    <property type="entry name" value="moaA"/>
    <property type="match status" value="1"/>
</dbReference>
<feature type="binding site" evidence="12">
    <location>
        <position position="27"/>
    </location>
    <ligand>
        <name>[4Fe-4S] cluster</name>
        <dbReference type="ChEBI" id="CHEBI:49883"/>
        <label>1</label>
        <note>4Fe-4S-S-AdoMet</note>
    </ligand>
</feature>
<dbReference type="SMART" id="SM00729">
    <property type="entry name" value="Elp3"/>
    <property type="match status" value="1"/>
</dbReference>
<evidence type="ECO:0000256" key="7">
    <source>
        <dbReference type="ARBA" id="ARBA00023014"/>
    </source>
</evidence>
<sequence length="319" mass="36450">MLDKHGRKINYLRVSVTDRCNLRCVYCMPPEGIVKKEHDNIMRYEEIFNVVKEASLLGIDKIRFTGGEPLILKDIDKLIYNTSKISSIKDIAMTTNATLLEDRVEDLKKAGLKRVNISLDSLKEDRFKSITRGGDINKVFKSIEKSLSIGIRPIKINTVIMKGINDDEIEDFMNLTKEYPISVRFIELMPIGEGRKLYKYSYISSEEIISKNTDLIPVETDKSSTALLYKFKESKENIGFISPMSCKFCSGCNRVRLTAEGTLKPCLHSEKEVNLKNYVGNNQALLSKINEAIYNKPLEHHMIEEEKSKSKKMMYQIGG</sequence>
<evidence type="ECO:0000256" key="6">
    <source>
        <dbReference type="ARBA" id="ARBA00023004"/>
    </source>
</evidence>
<dbReference type="InterPro" id="IPR058240">
    <property type="entry name" value="rSAM_sf"/>
</dbReference>
<evidence type="ECO:0000256" key="12">
    <source>
        <dbReference type="HAMAP-Rule" id="MF_01225"/>
    </source>
</evidence>
<dbReference type="CDD" id="cd01335">
    <property type="entry name" value="Radical_SAM"/>
    <property type="match status" value="1"/>
</dbReference>
<comment type="catalytic activity">
    <reaction evidence="11 12">
        <text>GTP + AH2 + S-adenosyl-L-methionine = (8S)-3',8-cyclo-7,8-dihydroguanosine 5'-triphosphate + 5'-deoxyadenosine + L-methionine + A + H(+)</text>
        <dbReference type="Rhea" id="RHEA:49576"/>
        <dbReference type="ChEBI" id="CHEBI:13193"/>
        <dbReference type="ChEBI" id="CHEBI:15378"/>
        <dbReference type="ChEBI" id="CHEBI:17319"/>
        <dbReference type="ChEBI" id="CHEBI:17499"/>
        <dbReference type="ChEBI" id="CHEBI:37565"/>
        <dbReference type="ChEBI" id="CHEBI:57844"/>
        <dbReference type="ChEBI" id="CHEBI:59789"/>
        <dbReference type="ChEBI" id="CHEBI:131766"/>
        <dbReference type="EC" id="4.1.99.22"/>
    </reaction>
</comment>
<dbReference type="PANTHER" id="PTHR22960">
    <property type="entry name" value="MOLYBDOPTERIN COFACTOR SYNTHESIS PROTEIN A"/>
    <property type="match status" value="1"/>
</dbReference>
<feature type="binding site" evidence="12">
    <location>
        <position position="24"/>
    </location>
    <ligand>
        <name>[4Fe-4S] cluster</name>
        <dbReference type="ChEBI" id="CHEBI:49883"/>
        <label>1</label>
        <note>4Fe-4S-S-AdoMet</note>
    </ligand>
</feature>
<feature type="binding site" evidence="12">
    <location>
        <position position="189"/>
    </location>
    <ligand>
        <name>S-adenosyl-L-methionine</name>
        <dbReference type="ChEBI" id="CHEBI:59789"/>
    </ligand>
</feature>
<feature type="binding site" evidence="12">
    <location>
        <position position="155"/>
    </location>
    <ligand>
        <name>GTP</name>
        <dbReference type="ChEBI" id="CHEBI:37565"/>
    </ligand>
</feature>
<keyword evidence="7 12" id="KW-0411">Iron-sulfur</keyword>
<dbReference type="InterPro" id="IPR010505">
    <property type="entry name" value="MoaA_twitch"/>
</dbReference>
<dbReference type="SFLD" id="SFLDG01383">
    <property type="entry name" value="cyclic_pyranopterin_phosphate"/>
    <property type="match status" value="1"/>
</dbReference>
<dbReference type="SFLD" id="SFLDG01386">
    <property type="entry name" value="main_SPASM_domain-containing"/>
    <property type="match status" value="1"/>
</dbReference>
<feature type="binding site" evidence="12">
    <location>
        <position position="67"/>
    </location>
    <ligand>
        <name>S-adenosyl-L-methionine</name>
        <dbReference type="ChEBI" id="CHEBI:59789"/>
    </ligand>
</feature>
<keyword evidence="3 12" id="KW-0949">S-adenosyl-L-methionine</keyword>
<dbReference type="Proteomes" id="UP000032250">
    <property type="component" value="Unassembled WGS sequence"/>
</dbReference>
<dbReference type="NCBIfam" id="NF001199">
    <property type="entry name" value="PRK00164.2-1"/>
    <property type="match status" value="1"/>
</dbReference>
<dbReference type="EMBL" id="JXSU01000007">
    <property type="protein sequence ID" value="KIS23874.1"/>
    <property type="molecule type" value="Genomic_DNA"/>
</dbReference>
<dbReference type="SFLD" id="SFLDS00029">
    <property type="entry name" value="Radical_SAM"/>
    <property type="match status" value="1"/>
</dbReference>
<dbReference type="InterPro" id="IPR007197">
    <property type="entry name" value="rSAM"/>
</dbReference>
<feature type="binding site" evidence="12">
    <location>
        <position position="26"/>
    </location>
    <ligand>
        <name>S-adenosyl-L-methionine</name>
        <dbReference type="ChEBI" id="CHEBI:59789"/>
    </ligand>
</feature>
<dbReference type="InterPro" id="IPR050105">
    <property type="entry name" value="MoCo_biosynth_MoaA/MoaC"/>
</dbReference>
<dbReference type="GO" id="GO:0061798">
    <property type="term" value="F:GTP 3',8'-cyclase activity"/>
    <property type="evidence" value="ECO:0007669"/>
    <property type="project" value="UniProtKB-UniRule"/>
</dbReference>
<name>A0A0D1AL52_CLOBO</name>
<keyword evidence="6 12" id="KW-0408">Iron</keyword>
<evidence type="ECO:0000256" key="3">
    <source>
        <dbReference type="ARBA" id="ARBA00022691"/>
    </source>
</evidence>
<evidence type="ECO:0000256" key="4">
    <source>
        <dbReference type="ARBA" id="ARBA00022723"/>
    </source>
</evidence>
<comment type="function">
    <text evidence="12">Catalyzes the cyclization of GTP to (8S)-3',8-cyclo-7,8-dihydroguanosine 5'-triphosphate.</text>
</comment>
<dbReference type="SFLD" id="SFLDG01067">
    <property type="entry name" value="SPASM/twitch_domain_containing"/>
    <property type="match status" value="1"/>
</dbReference>
<comment type="caution">
    <text evidence="14">The sequence shown here is derived from an EMBL/GenBank/DDBJ whole genome shotgun (WGS) entry which is preliminary data.</text>
</comment>
<evidence type="ECO:0000256" key="11">
    <source>
        <dbReference type="ARBA" id="ARBA00048697"/>
    </source>
</evidence>
<feature type="binding site" evidence="12">
    <location>
        <position position="118"/>
    </location>
    <ligand>
        <name>S-adenosyl-L-methionine</name>
        <dbReference type="ChEBI" id="CHEBI:59789"/>
    </ligand>
</feature>
<dbReference type="Pfam" id="PF04055">
    <property type="entry name" value="Radical_SAM"/>
    <property type="match status" value="1"/>
</dbReference>
<keyword evidence="5 12" id="KW-0547">Nucleotide-binding</keyword>
<dbReference type="RefSeq" id="WP_042384945.1">
    <property type="nucleotide sequence ID" value="NZ_JXSU01000007.1"/>
</dbReference>
<gene>
    <name evidence="12" type="primary">moaA</name>
    <name evidence="14" type="ORF">N495_09795</name>
</gene>
<dbReference type="CDD" id="cd21117">
    <property type="entry name" value="Twitch_MoaA"/>
    <property type="match status" value="1"/>
</dbReference>
<feature type="binding site" evidence="12">
    <location>
        <position position="20"/>
    </location>
    <ligand>
        <name>[4Fe-4S] cluster</name>
        <dbReference type="ChEBI" id="CHEBI:49883"/>
        <label>1</label>
        <note>4Fe-4S-S-AdoMet</note>
    </ligand>
</feature>
<dbReference type="InterPro" id="IPR040064">
    <property type="entry name" value="MoaA-like"/>
</dbReference>
<dbReference type="PANTHER" id="PTHR22960:SF0">
    <property type="entry name" value="MOLYBDENUM COFACTOR BIOSYNTHESIS PROTEIN 1"/>
    <property type="match status" value="1"/>
</dbReference>
<feature type="binding site" evidence="12">
    <location>
        <position position="252"/>
    </location>
    <ligand>
        <name>[4Fe-4S] cluster</name>
        <dbReference type="ChEBI" id="CHEBI:49883"/>
        <label>2</label>
        <note>4Fe-4S-substrate</note>
    </ligand>
</feature>
<dbReference type="InterPro" id="IPR013483">
    <property type="entry name" value="MoaA"/>
</dbReference>
<keyword evidence="10 12" id="KW-0456">Lyase</keyword>
<dbReference type="InterPro" id="IPR006638">
    <property type="entry name" value="Elp3/MiaA/NifB-like_rSAM"/>
</dbReference>
<evidence type="ECO:0000313" key="14">
    <source>
        <dbReference type="EMBL" id="KIS23874.1"/>
    </source>
</evidence>
<evidence type="ECO:0000256" key="2">
    <source>
        <dbReference type="ARBA" id="ARBA00022485"/>
    </source>
</evidence>
<feature type="binding site" evidence="12">
    <location>
        <position position="13"/>
    </location>
    <ligand>
        <name>GTP</name>
        <dbReference type="ChEBI" id="CHEBI:37565"/>
    </ligand>
</feature>
<dbReference type="PROSITE" id="PS51918">
    <property type="entry name" value="RADICAL_SAM"/>
    <property type="match status" value="1"/>
</dbReference>
<keyword evidence="2 12" id="KW-0004">4Fe-4S</keyword>
<dbReference type="InterPro" id="IPR000385">
    <property type="entry name" value="MoaA_NifB_PqqE_Fe-S-bd_CS"/>
</dbReference>
<dbReference type="EC" id="4.1.99.22" evidence="1 12"/>
<dbReference type="GO" id="GO:0006777">
    <property type="term" value="P:Mo-molybdopterin cofactor biosynthetic process"/>
    <property type="evidence" value="ECO:0007669"/>
    <property type="project" value="UniProtKB-UniRule"/>
</dbReference>
<feature type="domain" description="Radical SAM core" evidence="13">
    <location>
        <begin position="4"/>
        <end position="227"/>
    </location>
</feature>
<protein>
    <recommendedName>
        <fullName evidence="1 12">GTP 3',8-cyclase</fullName>
        <ecNumber evidence="1 12">4.1.99.22</ecNumber>
    </recommendedName>
    <alternativeName>
        <fullName evidence="12">Molybdenum cofactor biosynthesis protein A</fullName>
    </alternativeName>
</protein>
<reference evidence="14 15" key="1">
    <citation type="submission" date="2014-06" db="EMBL/GenBank/DDBJ databases">
        <title>Genome characterization of distinct group I Clostridium botulinum lineages.</title>
        <authorList>
            <person name="Giordani F."/>
            <person name="Anselmo A."/>
            <person name="Fillo S."/>
            <person name="Palozzi A.M."/>
            <person name="Fortunato A."/>
            <person name="Gentile B."/>
            <person name="Ciammaruconi A."/>
            <person name="Anniballi F."/>
            <person name="De Medici D."/>
            <person name="Lista F."/>
        </authorList>
    </citation>
    <scope>NUCLEOTIDE SEQUENCE [LARGE SCALE GENOMIC DNA]</scope>
    <source>
        <strain evidence="14 15">B2 450</strain>
    </source>
</reference>
<comment type="subunit">
    <text evidence="12">Monomer and homodimer.</text>
</comment>
<evidence type="ECO:0000313" key="15">
    <source>
        <dbReference type="Proteomes" id="UP000032250"/>
    </source>
</evidence>
<dbReference type="InterPro" id="IPR013785">
    <property type="entry name" value="Aldolase_TIM"/>
</dbReference>
<keyword evidence="8 12" id="KW-0342">GTP-binding</keyword>
<evidence type="ECO:0000256" key="9">
    <source>
        <dbReference type="ARBA" id="ARBA00023150"/>
    </source>
</evidence>
<dbReference type="SUPFAM" id="SSF102114">
    <property type="entry name" value="Radical SAM enzymes"/>
    <property type="match status" value="1"/>
</dbReference>
<dbReference type="GO" id="GO:1904047">
    <property type="term" value="F:S-adenosyl-L-methionine binding"/>
    <property type="evidence" value="ECO:0007669"/>
    <property type="project" value="UniProtKB-UniRule"/>
</dbReference>
<evidence type="ECO:0000259" key="13">
    <source>
        <dbReference type="PROSITE" id="PS51918"/>
    </source>
</evidence>
<dbReference type="GO" id="GO:0046872">
    <property type="term" value="F:metal ion binding"/>
    <property type="evidence" value="ECO:0007669"/>
    <property type="project" value="UniProtKB-KW"/>
</dbReference>
<dbReference type="AlphaFoldDB" id="A0A0D1AL52"/>
<keyword evidence="9 12" id="KW-0501">Molybdenum cofactor biosynthesis</keyword>
<feature type="binding site" evidence="12">
    <location>
        <position position="94"/>
    </location>
    <ligand>
        <name>GTP</name>
        <dbReference type="ChEBI" id="CHEBI:37565"/>
    </ligand>
</feature>
<feature type="binding site" evidence="12">
    <location>
        <begin position="254"/>
        <end position="256"/>
    </location>
    <ligand>
        <name>GTP</name>
        <dbReference type="ChEBI" id="CHEBI:37565"/>
    </ligand>
</feature>
<evidence type="ECO:0000256" key="1">
    <source>
        <dbReference type="ARBA" id="ARBA00012167"/>
    </source>
</evidence>
<feature type="binding site" evidence="12">
    <location>
        <position position="249"/>
    </location>
    <ligand>
        <name>[4Fe-4S] cluster</name>
        <dbReference type="ChEBI" id="CHEBI:49883"/>
        <label>2</label>
        <note>4Fe-4S-substrate</note>
    </ligand>
</feature>
<dbReference type="PATRIC" id="fig|1379739.3.peg.2319"/>
<feature type="binding site" evidence="12">
    <location>
        <position position="266"/>
    </location>
    <ligand>
        <name>[4Fe-4S] cluster</name>
        <dbReference type="ChEBI" id="CHEBI:49883"/>
        <label>2</label>
        <note>4Fe-4S-substrate</note>
    </ligand>
</feature>
<dbReference type="GO" id="GO:0061799">
    <property type="term" value="F:cyclic pyranopterin monophosphate synthase activity"/>
    <property type="evidence" value="ECO:0007669"/>
    <property type="project" value="TreeGrafter"/>
</dbReference>
<dbReference type="UniPathway" id="UPA00344"/>
<dbReference type="HAMAP" id="MF_01225_B">
    <property type="entry name" value="MoaA_B"/>
    <property type="match status" value="1"/>
</dbReference>
<dbReference type="GO" id="GO:0051539">
    <property type="term" value="F:4 iron, 4 sulfur cluster binding"/>
    <property type="evidence" value="ECO:0007669"/>
    <property type="project" value="UniProtKB-UniRule"/>
</dbReference>
<organism evidence="14 15">
    <name type="scientific">Clostridium botulinum B2 450</name>
    <dbReference type="NCBI Taxonomy" id="1379739"/>
    <lineage>
        <taxon>Bacteria</taxon>
        <taxon>Bacillati</taxon>
        <taxon>Bacillota</taxon>
        <taxon>Clostridia</taxon>
        <taxon>Eubacteriales</taxon>
        <taxon>Clostridiaceae</taxon>
        <taxon>Clostridium</taxon>
    </lineage>
</organism>